<name>W9QTW8_9ROSA</name>
<protein>
    <submittedName>
        <fullName evidence="2">Uncharacterized protein</fullName>
    </submittedName>
</protein>
<dbReference type="Proteomes" id="UP000030645">
    <property type="component" value="Unassembled WGS sequence"/>
</dbReference>
<feature type="compositionally biased region" description="Basic and acidic residues" evidence="1">
    <location>
        <begin position="1"/>
        <end position="32"/>
    </location>
</feature>
<dbReference type="EMBL" id="KE344152">
    <property type="protein sequence ID" value="EXB54044.1"/>
    <property type="molecule type" value="Genomic_DNA"/>
</dbReference>
<proteinExistence type="predicted"/>
<evidence type="ECO:0000313" key="3">
    <source>
        <dbReference type="Proteomes" id="UP000030645"/>
    </source>
</evidence>
<feature type="compositionally biased region" description="Basic and acidic residues" evidence="1">
    <location>
        <begin position="49"/>
        <end position="64"/>
    </location>
</feature>
<gene>
    <name evidence="2" type="ORF">L484_001382</name>
</gene>
<evidence type="ECO:0000256" key="1">
    <source>
        <dbReference type="SAM" id="MobiDB-lite"/>
    </source>
</evidence>
<organism evidence="2 3">
    <name type="scientific">Morus notabilis</name>
    <dbReference type="NCBI Taxonomy" id="981085"/>
    <lineage>
        <taxon>Eukaryota</taxon>
        <taxon>Viridiplantae</taxon>
        <taxon>Streptophyta</taxon>
        <taxon>Embryophyta</taxon>
        <taxon>Tracheophyta</taxon>
        <taxon>Spermatophyta</taxon>
        <taxon>Magnoliopsida</taxon>
        <taxon>eudicotyledons</taxon>
        <taxon>Gunneridae</taxon>
        <taxon>Pentapetalae</taxon>
        <taxon>rosids</taxon>
        <taxon>fabids</taxon>
        <taxon>Rosales</taxon>
        <taxon>Moraceae</taxon>
        <taxon>Moreae</taxon>
        <taxon>Morus</taxon>
    </lineage>
</organism>
<feature type="region of interest" description="Disordered" evidence="1">
    <location>
        <begin position="1"/>
        <end position="64"/>
    </location>
</feature>
<sequence>MYGKEDHRESDKNELKKEIEKHGDECEEHKTQTSDTWQDPVGRQVSPPDEPKHEVSKDVGDDHSDGALAAYYLSIANISKELTETGTFD</sequence>
<evidence type="ECO:0000313" key="2">
    <source>
        <dbReference type="EMBL" id="EXB54044.1"/>
    </source>
</evidence>
<dbReference type="AlphaFoldDB" id="W9QTW8"/>
<reference evidence="3" key="1">
    <citation type="submission" date="2013-01" db="EMBL/GenBank/DDBJ databases">
        <title>Draft Genome Sequence of a Mulberry Tree, Morus notabilis C.K. Schneid.</title>
        <authorList>
            <person name="He N."/>
            <person name="Zhao S."/>
        </authorList>
    </citation>
    <scope>NUCLEOTIDE SEQUENCE</scope>
</reference>
<keyword evidence="3" id="KW-1185">Reference proteome</keyword>
<accession>W9QTW8</accession>